<reference evidence="2 3" key="1">
    <citation type="submission" date="2023-12" db="EMBL/GenBank/DDBJ databases">
        <title>Whole-genome sequencing of halo(alkali)philic microorganisms from hypersaline lakes.</title>
        <authorList>
            <person name="Sorokin D.Y."/>
            <person name="Merkel A.Y."/>
            <person name="Messina E."/>
            <person name="Yakimov M."/>
        </authorList>
    </citation>
    <scope>NUCLEOTIDE SEQUENCE [LARGE SCALE GENOMIC DNA]</scope>
    <source>
        <strain evidence="2 3">AB-CW1</strain>
    </source>
</reference>
<evidence type="ECO:0000313" key="2">
    <source>
        <dbReference type="EMBL" id="MEA5444949.1"/>
    </source>
</evidence>
<dbReference type="Proteomes" id="UP001302316">
    <property type="component" value="Unassembled WGS sequence"/>
</dbReference>
<comment type="caution">
    <text evidence="2">The sequence shown here is derived from an EMBL/GenBank/DDBJ whole genome shotgun (WGS) entry which is preliminary data.</text>
</comment>
<keyword evidence="1" id="KW-1133">Transmembrane helix</keyword>
<feature type="transmembrane region" description="Helical" evidence="1">
    <location>
        <begin position="72"/>
        <end position="90"/>
    </location>
</feature>
<organism evidence="2 3">
    <name type="scientific">Natronospira elongata</name>
    <dbReference type="NCBI Taxonomy" id="3110268"/>
    <lineage>
        <taxon>Bacteria</taxon>
        <taxon>Pseudomonadati</taxon>
        <taxon>Pseudomonadota</taxon>
        <taxon>Gammaproteobacteria</taxon>
        <taxon>Natronospirales</taxon>
        <taxon>Natronospiraceae</taxon>
        <taxon>Natronospira</taxon>
    </lineage>
</organism>
<proteinExistence type="predicted"/>
<keyword evidence="3" id="KW-1185">Reference proteome</keyword>
<feature type="transmembrane region" description="Helical" evidence="1">
    <location>
        <begin position="12"/>
        <end position="32"/>
    </location>
</feature>
<dbReference type="AlphaFoldDB" id="A0AAP6JF26"/>
<keyword evidence="1" id="KW-0812">Transmembrane</keyword>
<feature type="transmembrane region" description="Helical" evidence="1">
    <location>
        <begin position="176"/>
        <end position="198"/>
    </location>
</feature>
<name>A0AAP6JF26_9GAMM</name>
<protein>
    <submittedName>
        <fullName evidence="2">Uncharacterized protein</fullName>
    </submittedName>
</protein>
<sequence length="200" mass="22442">MDTGTMLLEAAVLFFIIVGLLAAALGLILMLAPDGFQRMAEGFNRQWSTRRAMRELELPRYYERFFYRHHRWAGGLILLAALWFFFGFVLHLSPAEAAGALPGIPWIWEALFWFLIVANAAAAVIALVILLRPSALKPLEKIANHWVSVRQATRKMEESDNRFDDFARRHHRATGFILVLAGVFLMVSFGVILGTGGAPS</sequence>
<evidence type="ECO:0000256" key="1">
    <source>
        <dbReference type="SAM" id="Phobius"/>
    </source>
</evidence>
<gene>
    <name evidence="2" type="ORF">VCB98_03850</name>
</gene>
<keyword evidence="1" id="KW-0472">Membrane</keyword>
<evidence type="ECO:0000313" key="3">
    <source>
        <dbReference type="Proteomes" id="UP001302316"/>
    </source>
</evidence>
<feature type="transmembrane region" description="Helical" evidence="1">
    <location>
        <begin position="110"/>
        <end position="131"/>
    </location>
</feature>
<accession>A0AAP6JF26</accession>
<dbReference type="RefSeq" id="WP_346050578.1">
    <property type="nucleotide sequence ID" value="NZ_JAYGII010000005.1"/>
</dbReference>
<dbReference type="EMBL" id="JAYGII010000005">
    <property type="protein sequence ID" value="MEA5444949.1"/>
    <property type="molecule type" value="Genomic_DNA"/>
</dbReference>